<dbReference type="InterPro" id="IPR008778">
    <property type="entry name" value="Pirin_C_dom"/>
</dbReference>
<dbReference type="InterPro" id="IPR012093">
    <property type="entry name" value="Pirin"/>
</dbReference>
<sequence>MSDEAVLSVKPLAGMPWETPDPFLFCVHHDDAYPKGNEQLGPAASLVGRNMGQDFEGKDGWRMYHGDVVPGFPSHPHRGFETVTIVRRGFIDHSDSLGATARFGHGDAQWLTAGKGIVHSEMFPLVNPDAPNPLELFQIWLNLPSVDKLAEPHFSMLWNQHIPRHVAKDAAGRTTEVTVVAGQVAGLKAPPPPPKSWASRPDSDVAIWTIKMAPEARWTLPRAMQGANRRLYFFSGSSLQVAGQTVPVSRMVALRPELDVELVNGPAESELLLLQGRPIGERVAQYGPFVMNTQAELQQAFMDYRRTEFGGWHWPSHGPVHPKGQGRFAKHADGRIEHMD</sequence>
<dbReference type="InterPro" id="IPR011051">
    <property type="entry name" value="RmlC_Cupin_sf"/>
</dbReference>
<dbReference type="Pfam" id="PF02678">
    <property type="entry name" value="Pirin"/>
    <property type="match status" value="1"/>
</dbReference>
<dbReference type="Gene3D" id="2.60.120.10">
    <property type="entry name" value="Jelly Rolls"/>
    <property type="match status" value="2"/>
</dbReference>
<dbReference type="AlphaFoldDB" id="A0A085WIY3"/>
<dbReference type="InterPro" id="IPR014710">
    <property type="entry name" value="RmlC-like_jellyroll"/>
</dbReference>
<dbReference type="STRING" id="394096.DB31_8129"/>
<evidence type="ECO:0000256" key="3">
    <source>
        <dbReference type="SAM" id="MobiDB-lite"/>
    </source>
</evidence>
<dbReference type="Proteomes" id="UP000028725">
    <property type="component" value="Unassembled WGS sequence"/>
</dbReference>
<comment type="caution">
    <text evidence="6">The sequence shown here is derived from an EMBL/GenBank/DDBJ whole genome shotgun (WGS) entry which is preliminary data.</text>
</comment>
<evidence type="ECO:0000256" key="1">
    <source>
        <dbReference type="ARBA" id="ARBA00008416"/>
    </source>
</evidence>
<dbReference type="EMBL" id="JMCB01000007">
    <property type="protein sequence ID" value="KFE67646.1"/>
    <property type="molecule type" value="Genomic_DNA"/>
</dbReference>
<dbReference type="PANTHER" id="PTHR13903">
    <property type="entry name" value="PIRIN-RELATED"/>
    <property type="match status" value="1"/>
</dbReference>
<evidence type="ECO:0000313" key="7">
    <source>
        <dbReference type="Proteomes" id="UP000028725"/>
    </source>
</evidence>
<keyword evidence="7" id="KW-1185">Reference proteome</keyword>
<dbReference type="SUPFAM" id="SSF51182">
    <property type="entry name" value="RmlC-like cupins"/>
    <property type="match status" value="1"/>
</dbReference>
<evidence type="ECO:0000313" key="6">
    <source>
        <dbReference type="EMBL" id="KFE67646.1"/>
    </source>
</evidence>
<evidence type="ECO:0000259" key="4">
    <source>
        <dbReference type="Pfam" id="PF02678"/>
    </source>
</evidence>
<protein>
    <submittedName>
        <fullName evidence="6">Pirin</fullName>
    </submittedName>
</protein>
<feature type="domain" description="Pirin C-terminal" evidence="5">
    <location>
        <begin position="208"/>
        <end position="310"/>
    </location>
</feature>
<organism evidence="6 7">
    <name type="scientific">Hyalangium minutum</name>
    <dbReference type="NCBI Taxonomy" id="394096"/>
    <lineage>
        <taxon>Bacteria</taxon>
        <taxon>Pseudomonadati</taxon>
        <taxon>Myxococcota</taxon>
        <taxon>Myxococcia</taxon>
        <taxon>Myxococcales</taxon>
        <taxon>Cystobacterineae</taxon>
        <taxon>Archangiaceae</taxon>
        <taxon>Hyalangium</taxon>
    </lineage>
</organism>
<feature type="region of interest" description="Disordered" evidence="3">
    <location>
        <begin position="315"/>
        <end position="340"/>
    </location>
</feature>
<evidence type="ECO:0000259" key="5">
    <source>
        <dbReference type="Pfam" id="PF05726"/>
    </source>
</evidence>
<dbReference type="Pfam" id="PF05726">
    <property type="entry name" value="Pirin_C"/>
    <property type="match status" value="1"/>
</dbReference>
<reference evidence="6 7" key="1">
    <citation type="submission" date="2014-04" db="EMBL/GenBank/DDBJ databases">
        <title>Genome assembly of Hyalangium minutum DSM 14724.</title>
        <authorList>
            <person name="Sharma G."/>
            <person name="Subramanian S."/>
        </authorList>
    </citation>
    <scope>NUCLEOTIDE SEQUENCE [LARGE SCALE GENOMIC DNA]</scope>
    <source>
        <strain evidence="6 7">DSM 14724</strain>
    </source>
</reference>
<feature type="domain" description="Pirin N-terminal" evidence="4">
    <location>
        <begin position="66"/>
        <end position="141"/>
    </location>
</feature>
<feature type="compositionally biased region" description="Basic and acidic residues" evidence="3">
    <location>
        <begin position="330"/>
        <end position="340"/>
    </location>
</feature>
<dbReference type="PANTHER" id="PTHR13903:SF8">
    <property type="entry name" value="PIRIN"/>
    <property type="match status" value="1"/>
</dbReference>
<accession>A0A085WIY3</accession>
<evidence type="ECO:0000256" key="2">
    <source>
        <dbReference type="RuleBase" id="RU003457"/>
    </source>
</evidence>
<comment type="similarity">
    <text evidence="1 2">Belongs to the pirin family.</text>
</comment>
<name>A0A085WIY3_9BACT</name>
<dbReference type="PATRIC" id="fig|394096.3.peg.4168"/>
<dbReference type="InterPro" id="IPR003829">
    <property type="entry name" value="Pirin_N_dom"/>
</dbReference>
<gene>
    <name evidence="6" type="ORF">DB31_8129</name>
</gene>
<proteinExistence type="inferred from homology"/>